<dbReference type="Proteomes" id="UP001386437">
    <property type="component" value="Unassembled WGS sequence"/>
</dbReference>
<proteinExistence type="predicted"/>
<feature type="transmembrane region" description="Helical" evidence="1">
    <location>
        <begin position="6"/>
        <end position="25"/>
    </location>
</feature>
<evidence type="ECO:0000313" key="2">
    <source>
        <dbReference type="EMBL" id="MEI5999190.1"/>
    </source>
</evidence>
<dbReference type="EMBL" id="JACFYJ010000030">
    <property type="protein sequence ID" value="MEI5999190.1"/>
    <property type="molecule type" value="Genomic_DNA"/>
</dbReference>
<keyword evidence="1" id="KW-0812">Transmembrane</keyword>
<evidence type="ECO:0000256" key="1">
    <source>
        <dbReference type="SAM" id="Phobius"/>
    </source>
</evidence>
<protein>
    <submittedName>
        <fullName evidence="2">Uncharacterized protein</fullName>
    </submittedName>
</protein>
<reference evidence="2 3" key="1">
    <citation type="journal article" date="2022" name="Arch. Microbiol.">
        <title>Paraburkholderia bengalensis sp. nov. isolated from roots of Oryza sativa, IR64.</title>
        <authorList>
            <person name="Nag P."/>
            <person name="Mondal N."/>
            <person name="Sarkar J."/>
            <person name="Das S."/>
        </authorList>
    </citation>
    <scope>NUCLEOTIDE SEQUENCE [LARGE SCALE GENOMIC DNA]</scope>
    <source>
        <strain evidence="2 3">IR64_4_BI</strain>
    </source>
</reference>
<name>A0ABU8IUH4_9BURK</name>
<sequence length="122" mass="13369">MINFLLDLISNLIILAALLSVCCVVNRIRPGTHANAYLLFVVFIAIALAFDTVLTWLVFADSQARYGRFSTNEAFLVRAAAYLTACGVALGLSRMRSRKAAERAQARAIIGTSPYTRSQLPM</sequence>
<feature type="transmembrane region" description="Helical" evidence="1">
    <location>
        <begin position="37"/>
        <end position="59"/>
    </location>
</feature>
<organism evidence="2 3">
    <name type="scientific">Paraburkholderia bengalensis</name>
    <dbReference type="NCBI Taxonomy" id="2747562"/>
    <lineage>
        <taxon>Bacteria</taxon>
        <taxon>Pseudomonadati</taxon>
        <taxon>Pseudomonadota</taxon>
        <taxon>Betaproteobacteria</taxon>
        <taxon>Burkholderiales</taxon>
        <taxon>Burkholderiaceae</taxon>
        <taxon>Paraburkholderia</taxon>
    </lineage>
</organism>
<comment type="caution">
    <text evidence="2">The sequence shown here is derived from an EMBL/GenBank/DDBJ whole genome shotgun (WGS) entry which is preliminary data.</text>
</comment>
<feature type="transmembrane region" description="Helical" evidence="1">
    <location>
        <begin position="75"/>
        <end position="93"/>
    </location>
</feature>
<accession>A0ABU8IUH4</accession>
<gene>
    <name evidence="2" type="ORF">H3V53_18835</name>
</gene>
<evidence type="ECO:0000313" key="3">
    <source>
        <dbReference type="Proteomes" id="UP001386437"/>
    </source>
</evidence>
<keyword evidence="3" id="KW-1185">Reference proteome</keyword>
<keyword evidence="1" id="KW-1133">Transmembrane helix</keyword>
<keyword evidence="1" id="KW-0472">Membrane</keyword>